<evidence type="ECO:0000313" key="1">
    <source>
        <dbReference type="EMBL" id="QIZ21893.1"/>
    </source>
</evidence>
<organism evidence="1">
    <name type="scientific">Escherichia coli</name>
    <dbReference type="NCBI Taxonomy" id="562"/>
    <lineage>
        <taxon>Bacteria</taxon>
        <taxon>Pseudomonadati</taxon>
        <taxon>Pseudomonadota</taxon>
        <taxon>Gammaproteobacteria</taxon>
        <taxon>Enterobacterales</taxon>
        <taxon>Enterobacteriaceae</taxon>
        <taxon>Escherichia</taxon>
    </lineage>
</organism>
<name>A0A6H1Q6C0_ECOLX</name>
<accession>A0A6H1Q6C0</accession>
<protein>
    <submittedName>
        <fullName evidence="1">TraC DNA primase</fullName>
    </submittedName>
</protein>
<geneLocation type="plasmid" evidence="1">
    <name>pOX-48-EC1443</name>
</geneLocation>
<keyword evidence="1" id="KW-0614">Plasmid</keyword>
<proteinExistence type="predicted"/>
<sequence>MALCRPATDGFWCACYLVSCVLHLVSVPVSKNLCYLHLCGSLLLSAGHDGLHVTGAVPGHSPGYPREKTYRAAVVVPALSAITHNYRGRQYGET</sequence>
<reference evidence="1" key="1">
    <citation type="submission" date="2020-03" db="EMBL/GenBank/DDBJ databases">
        <title>Complete genome of E. coli plasmid pOXA-48-EC1443.</title>
        <authorList>
            <person name="Irrgang A."/>
            <person name="Hammerl J.A."/>
        </authorList>
    </citation>
    <scope>NUCLEOTIDE SEQUENCE</scope>
    <source>
        <strain evidence="1">19-AB01443</strain>
        <plasmid evidence="1">pOX-48-EC1443</plasmid>
    </source>
</reference>
<dbReference type="AlphaFoldDB" id="A0A6H1Q6C0"/>
<dbReference type="EMBL" id="MT193824">
    <property type="protein sequence ID" value="QIZ21893.1"/>
    <property type="molecule type" value="Genomic_DNA"/>
</dbReference>